<accession>A0A481Z2V8</accession>
<protein>
    <submittedName>
        <fullName evidence="1">Uncharacterized protein</fullName>
    </submittedName>
</protein>
<dbReference type="EMBL" id="MK500442">
    <property type="protein sequence ID" value="QBK89825.1"/>
    <property type="molecule type" value="Genomic_DNA"/>
</dbReference>
<reference evidence="1" key="1">
    <citation type="journal article" date="2019" name="MBio">
        <title>Virus Genomes from Deep Sea Sediments Expand the Ocean Megavirome and Support Independent Origins of Viral Gigantism.</title>
        <authorList>
            <person name="Backstrom D."/>
            <person name="Yutin N."/>
            <person name="Jorgensen S.L."/>
            <person name="Dharamshi J."/>
            <person name="Homa F."/>
            <person name="Zaremba-Niedwiedzka K."/>
            <person name="Spang A."/>
            <person name="Wolf Y.I."/>
            <person name="Koonin E.V."/>
            <person name="Ettema T.J."/>
        </authorList>
    </citation>
    <scope>NUCLEOTIDE SEQUENCE</scope>
</reference>
<name>A0A481Z2V8_9VIRU</name>
<organism evidence="1">
    <name type="scientific">Pithovirus LCPAC101</name>
    <dbReference type="NCBI Taxonomy" id="2506586"/>
    <lineage>
        <taxon>Viruses</taxon>
        <taxon>Pithoviruses</taxon>
    </lineage>
</organism>
<evidence type="ECO:0000313" key="1">
    <source>
        <dbReference type="EMBL" id="QBK89825.1"/>
    </source>
</evidence>
<gene>
    <name evidence="1" type="ORF">LCPAC101_01080</name>
</gene>
<sequence length="116" mass="11794">MAISFFSGNGNLVNGINYDIVELNSSSSNVTLKTGANSLGISAPSADKTVTILANTLNKPGLTIAIKNNSSNTSKITVAEGSGVSIDDGQLGLDIEAGQTAEFVAVSNSSAFLRLT</sequence>
<proteinExistence type="predicted"/>